<evidence type="ECO:0000313" key="1">
    <source>
        <dbReference type="EMBL" id="KKM60260.1"/>
    </source>
</evidence>
<sequence>MRIAKKCFILCANCHRELHYNEKQEKYRKIREEYLKIINKPKISNYKLAEQEFEKEWYKKLQDKAIYNLFRFGGNQYIKVDNGITDKIDIKEILSKKMGIGVRSASRLIQIYKRGTEGQKMRAREGISSISKIHKELKPTRYSKNLK</sequence>
<accession>A0A0F9L8H4</accession>
<organism evidence="1">
    <name type="scientific">marine sediment metagenome</name>
    <dbReference type="NCBI Taxonomy" id="412755"/>
    <lineage>
        <taxon>unclassified sequences</taxon>
        <taxon>metagenomes</taxon>
        <taxon>ecological metagenomes</taxon>
    </lineage>
</organism>
<dbReference type="AlphaFoldDB" id="A0A0F9L8H4"/>
<comment type="caution">
    <text evidence="1">The sequence shown here is derived from an EMBL/GenBank/DDBJ whole genome shotgun (WGS) entry which is preliminary data.</text>
</comment>
<dbReference type="EMBL" id="LAZR01011712">
    <property type="protein sequence ID" value="KKM60260.1"/>
    <property type="molecule type" value="Genomic_DNA"/>
</dbReference>
<proteinExistence type="predicted"/>
<name>A0A0F9L8H4_9ZZZZ</name>
<protein>
    <submittedName>
        <fullName evidence="1">Uncharacterized protein</fullName>
    </submittedName>
</protein>
<gene>
    <name evidence="1" type="ORF">LCGC14_1543600</name>
</gene>
<reference evidence="1" key="1">
    <citation type="journal article" date="2015" name="Nature">
        <title>Complex archaea that bridge the gap between prokaryotes and eukaryotes.</title>
        <authorList>
            <person name="Spang A."/>
            <person name="Saw J.H."/>
            <person name="Jorgensen S.L."/>
            <person name="Zaremba-Niedzwiedzka K."/>
            <person name="Martijn J."/>
            <person name="Lind A.E."/>
            <person name="van Eijk R."/>
            <person name="Schleper C."/>
            <person name="Guy L."/>
            <person name="Ettema T.J."/>
        </authorList>
    </citation>
    <scope>NUCLEOTIDE SEQUENCE</scope>
</reference>